<name>A0A4Z2I7R2_9TELE</name>
<accession>A0A4Z2I7R2</accession>
<dbReference type="Proteomes" id="UP000314294">
    <property type="component" value="Unassembled WGS sequence"/>
</dbReference>
<evidence type="ECO:0000313" key="2">
    <source>
        <dbReference type="Proteomes" id="UP000314294"/>
    </source>
</evidence>
<reference evidence="1 2" key="1">
    <citation type="submission" date="2019-03" db="EMBL/GenBank/DDBJ databases">
        <title>First draft genome of Liparis tanakae, snailfish: a comprehensive survey of snailfish specific genes.</title>
        <authorList>
            <person name="Kim W."/>
            <person name="Song I."/>
            <person name="Jeong J.-H."/>
            <person name="Kim D."/>
            <person name="Kim S."/>
            <person name="Ryu S."/>
            <person name="Song J.Y."/>
            <person name="Lee S.K."/>
        </authorList>
    </citation>
    <scope>NUCLEOTIDE SEQUENCE [LARGE SCALE GENOMIC DNA]</scope>
    <source>
        <tissue evidence="1">Muscle</tissue>
    </source>
</reference>
<organism evidence="1 2">
    <name type="scientific">Liparis tanakae</name>
    <name type="common">Tanaka's snailfish</name>
    <dbReference type="NCBI Taxonomy" id="230148"/>
    <lineage>
        <taxon>Eukaryota</taxon>
        <taxon>Metazoa</taxon>
        <taxon>Chordata</taxon>
        <taxon>Craniata</taxon>
        <taxon>Vertebrata</taxon>
        <taxon>Euteleostomi</taxon>
        <taxon>Actinopterygii</taxon>
        <taxon>Neopterygii</taxon>
        <taxon>Teleostei</taxon>
        <taxon>Neoteleostei</taxon>
        <taxon>Acanthomorphata</taxon>
        <taxon>Eupercaria</taxon>
        <taxon>Perciformes</taxon>
        <taxon>Cottioidei</taxon>
        <taxon>Cottales</taxon>
        <taxon>Liparidae</taxon>
        <taxon>Liparis</taxon>
    </lineage>
</organism>
<dbReference type="EMBL" id="SRLO01000120">
    <property type="protein sequence ID" value="TNN73821.1"/>
    <property type="molecule type" value="Genomic_DNA"/>
</dbReference>
<comment type="caution">
    <text evidence="1">The sequence shown here is derived from an EMBL/GenBank/DDBJ whole genome shotgun (WGS) entry which is preliminary data.</text>
</comment>
<proteinExistence type="predicted"/>
<sequence>MNLHHILEQLVVDWWMRPEVQAASGPTPRGQTSLMPAVGLCVHCTDLVKGPSYIWETQEPLSAKSTCANSAAGERRDSCACWSGKAL</sequence>
<gene>
    <name evidence="1" type="ORF">EYF80_015838</name>
</gene>
<evidence type="ECO:0000313" key="1">
    <source>
        <dbReference type="EMBL" id="TNN73821.1"/>
    </source>
</evidence>
<protein>
    <submittedName>
        <fullName evidence="1">Uncharacterized protein</fullName>
    </submittedName>
</protein>
<dbReference type="AlphaFoldDB" id="A0A4Z2I7R2"/>
<keyword evidence="2" id="KW-1185">Reference proteome</keyword>